<sequence length="154" mass="16982">MTGDRQEASCRPALLTLLAEASRSGSSLKTSDHGSPALSENEVVIILFAFTAGWFNSIAVDSEEQLEYADTLARAVRLFAFVMETMRLYGSASRLYRETSGPQLLRTSSGSTIRLPTKARFFVNSIALYHLPSWRDVNRQSDPAGFTPDKGDSR</sequence>
<dbReference type="GO" id="GO:0016705">
    <property type="term" value="F:oxidoreductase activity, acting on paired donors, with incorporation or reduction of molecular oxygen"/>
    <property type="evidence" value="ECO:0007669"/>
    <property type="project" value="InterPro"/>
</dbReference>
<organism evidence="1 2">
    <name type="scientific">Colletotrichum liriopes</name>
    <dbReference type="NCBI Taxonomy" id="708192"/>
    <lineage>
        <taxon>Eukaryota</taxon>
        <taxon>Fungi</taxon>
        <taxon>Dikarya</taxon>
        <taxon>Ascomycota</taxon>
        <taxon>Pezizomycotina</taxon>
        <taxon>Sordariomycetes</taxon>
        <taxon>Hypocreomycetidae</taxon>
        <taxon>Glomerellales</taxon>
        <taxon>Glomerellaceae</taxon>
        <taxon>Colletotrichum</taxon>
        <taxon>Colletotrichum spaethianum species complex</taxon>
    </lineage>
</organism>
<proteinExistence type="predicted"/>
<dbReference type="InterPro" id="IPR036396">
    <property type="entry name" value="Cyt_P450_sf"/>
</dbReference>
<name>A0AA37LXY9_9PEZI</name>
<gene>
    <name evidence="1" type="ORF">ColLi_10781</name>
</gene>
<dbReference type="GO" id="GO:0005506">
    <property type="term" value="F:iron ion binding"/>
    <property type="evidence" value="ECO:0007669"/>
    <property type="project" value="InterPro"/>
</dbReference>
<reference evidence="1 2" key="1">
    <citation type="submission" date="2021-07" db="EMBL/GenBank/DDBJ databases">
        <title>Genome data of Colletotrichum spaethianum.</title>
        <authorList>
            <person name="Utami Y.D."/>
            <person name="Hiruma K."/>
        </authorList>
    </citation>
    <scope>NUCLEOTIDE SEQUENCE [LARGE SCALE GENOMIC DNA]</scope>
    <source>
        <strain evidence="1 2">MAFF 242679</strain>
    </source>
</reference>
<evidence type="ECO:0000313" key="1">
    <source>
        <dbReference type="EMBL" id="GJC87943.1"/>
    </source>
</evidence>
<accession>A0AA37LXY9</accession>
<dbReference type="Proteomes" id="UP001055172">
    <property type="component" value="Unassembled WGS sequence"/>
</dbReference>
<keyword evidence="2" id="KW-1185">Reference proteome</keyword>
<dbReference type="GO" id="GO:0004497">
    <property type="term" value="F:monooxygenase activity"/>
    <property type="evidence" value="ECO:0007669"/>
    <property type="project" value="InterPro"/>
</dbReference>
<dbReference type="GO" id="GO:0020037">
    <property type="term" value="F:heme binding"/>
    <property type="evidence" value="ECO:0007669"/>
    <property type="project" value="InterPro"/>
</dbReference>
<dbReference type="EMBL" id="BPPX01000029">
    <property type="protein sequence ID" value="GJC87943.1"/>
    <property type="molecule type" value="Genomic_DNA"/>
</dbReference>
<protein>
    <submittedName>
        <fullName evidence="1">Uncharacterized protein</fullName>
    </submittedName>
</protein>
<evidence type="ECO:0000313" key="2">
    <source>
        <dbReference type="Proteomes" id="UP001055172"/>
    </source>
</evidence>
<comment type="caution">
    <text evidence="1">The sequence shown here is derived from an EMBL/GenBank/DDBJ whole genome shotgun (WGS) entry which is preliminary data.</text>
</comment>
<dbReference type="AlphaFoldDB" id="A0AA37LXY9"/>
<dbReference type="Gene3D" id="1.10.630.10">
    <property type="entry name" value="Cytochrome P450"/>
    <property type="match status" value="1"/>
</dbReference>